<dbReference type="CDD" id="cd05471">
    <property type="entry name" value="pepsin_like"/>
    <property type="match status" value="1"/>
</dbReference>
<dbReference type="GO" id="GO:0006508">
    <property type="term" value="P:proteolysis"/>
    <property type="evidence" value="ECO:0007669"/>
    <property type="project" value="UniProtKB-KW"/>
</dbReference>
<evidence type="ECO:0000313" key="6">
    <source>
        <dbReference type="EMBL" id="KAJ7025163.1"/>
    </source>
</evidence>
<comment type="caution">
    <text evidence="6">The sequence shown here is derived from an EMBL/GenBank/DDBJ whole genome shotgun (WGS) entry which is preliminary data.</text>
</comment>
<keyword evidence="7" id="KW-1185">Reference proteome</keyword>
<dbReference type="PANTHER" id="PTHR13683:SF375">
    <property type="entry name" value="PEPTIDASE A1 DOMAIN-CONTAINING PROTEIN"/>
    <property type="match status" value="1"/>
</dbReference>
<proteinExistence type="inferred from homology"/>
<evidence type="ECO:0000259" key="5">
    <source>
        <dbReference type="PROSITE" id="PS51767"/>
    </source>
</evidence>
<evidence type="ECO:0000313" key="7">
    <source>
        <dbReference type="Proteomes" id="UP001218188"/>
    </source>
</evidence>
<sequence>MDLGSSEMWVYGTASKTAEGPRGAPGARAHFWSFITGSTNELHSSAKHNIEYGDGSRVSFTLYSDFFQFNAHRPPSTTEPNRNWLWMTFGVAHKVLGSFRRSPASGLLGLGRKMTSPQASPDKPISFLQQLEQELTSPEFVITLGAGKGVITFGRRPSTVVPPTLIGPWSNNIPVIGNKHWTVSSTKKVLNNQQYSYEDGSIVLDTGTAFCYMDPQFTKDLYDLIPGSFYDARPIEGCNRDVGVYLIPLDTQNTPTVQFDVGGTLFSLEDFFLCRDAMDHLKYNGKHYATGPIQSKENLYPLSPAYNGPDIMGRHREHGGRLSVS</sequence>
<accession>A0AAD6WS75</accession>
<dbReference type="PANTHER" id="PTHR13683">
    <property type="entry name" value="ASPARTYL PROTEASES"/>
    <property type="match status" value="1"/>
</dbReference>
<dbReference type="Gene3D" id="2.40.70.10">
    <property type="entry name" value="Acid Proteases"/>
    <property type="match status" value="2"/>
</dbReference>
<name>A0AAD6WS75_9AGAR</name>
<dbReference type="InterPro" id="IPR034164">
    <property type="entry name" value="Pepsin-like_dom"/>
</dbReference>
<dbReference type="AlphaFoldDB" id="A0AAD6WS75"/>
<evidence type="ECO:0000256" key="2">
    <source>
        <dbReference type="ARBA" id="ARBA00022670"/>
    </source>
</evidence>
<gene>
    <name evidence="6" type="ORF">C8F04DRAFT_141687</name>
</gene>
<dbReference type="Proteomes" id="UP001218188">
    <property type="component" value="Unassembled WGS sequence"/>
</dbReference>
<dbReference type="Pfam" id="PF00026">
    <property type="entry name" value="Asp"/>
    <property type="match status" value="1"/>
</dbReference>
<feature type="domain" description="Peptidase A1" evidence="5">
    <location>
        <begin position="1"/>
        <end position="325"/>
    </location>
</feature>
<dbReference type="EMBL" id="JARJCM010000158">
    <property type="protein sequence ID" value="KAJ7025163.1"/>
    <property type="molecule type" value="Genomic_DNA"/>
</dbReference>
<organism evidence="6 7">
    <name type="scientific">Mycena alexandri</name>
    <dbReference type="NCBI Taxonomy" id="1745969"/>
    <lineage>
        <taxon>Eukaryota</taxon>
        <taxon>Fungi</taxon>
        <taxon>Dikarya</taxon>
        <taxon>Basidiomycota</taxon>
        <taxon>Agaricomycotina</taxon>
        <taxon>Agaricomycetes</taxon>
        <taxon>Agaricomycetidae</taxon>
        <taxon>Agaricales</taxon>
        <taxon>Marasmiineae</taxon>
        <taxon>Mycenaceae</taxon>
        <taxon>Mycena</taxon>
    </lineage>
</organism>
<evidence type="ECO:0000256" key="1">
    <source>
        <dbReference type="ARBA" id="ARBA00007447"/>
    </source>
</evidence>
<reference evidence="6" key="1">
    <citation type="submission" date="2023-03" db="EMBL/GenBank/DDBJ databases">
        <title>Massive genome expansion in bonnet fungi (Mycena s.s.) driven by repeated elements and novel gene families across ecological guilds.</title>
        <authorList>
            <consortium name="Lawrence Berkeley National Laboratory"/>
            <person name="Harder C.B."/>
            <person name="Miyauchi S."/>
            <person name="Viragh M."/>
            <person name="Kuo A."/>
            <person name="Thoen E."/>
            <person name="Andreopoulos B."/>
            <person name="Lu D."/>
            <person name="Skrede I."/>
            <person name="Drula E."/>
            <person name="Henrissat B."/>
            <person name="Morin E."/>
            <person name="Kohler A."/>
            <person name="Barry K."/>
            <person name="LaButti K."/>
            <person name="Morin E."/>
            <person name="Salamov A."/>
            <person name="Lipzen A."/>
            <person name="Mereny Z."/>
            <person name="Hegedus B."/>
            <person name="Baldrian P."/>
            <person name="Stursova M."/>
            <person name="Weitz H."/>
            <person name="Taylor A."/>
            <person name="Grigoriev I.V."/>
            <person name="Nagy L.G."/>
            <person name="Martin F."/>
            <person name="Kauserud H."/>
        </authorList>
    </citation>
    <scope>NUCLEOTIDE SEQUENCE</scope>
    <source>
        <strain evidence="6">CBHHK200</strain>
    </source>
</reference>
<dbReference type="InterPro" id="IPR021109">
    <property type="entry name" value="Peptidase_aspartic_dom_sf"/>
</dbReference>
<dbReference type="InterPro" id="IPR001461">
    <property type="entry name" value="Aspartic_peptidase_A1"/>
</dbReference>
<dbReference type="PROSITE" id="PS51767">
    <property type="entry name" value="PEPTIDASE_A1"/>
    <property type="match status" value="1"/>
</dbReference>
<comment type="similarity">
    <text evidence="1">Belongs to the peptidase A1 family.</text>
</comment>
<dbReference type="GO" id="GO:0004190">
    <property type="term" value="F:aspartic-type endopeptidase activity"/>
    <property type="evidence" value="ECO:0007669"/>
    <property type="project" value="InterPro"/>
</dbReference>
<keyword evidence="3" id="KW-0732">Signal</keyword>
<keyword evidence="2" id="KW-0645">Protease</keyword>
<evidence type="ECO:0000256" key="4">
    <source>
        <dbReference type="ARBA" id="ARBA00022801"/>
    </source>
</evidence>
<protein>
    <submittedName>
        <fullName evidence="6">Aspartic peptidase domain-containing protein</fullName>
    </submittedName>
</protein>
<dbReference type="SUPFAM" id="SSF50630">
    <property type="entry name" value="Acid proteases"/>
    <property type="match status" value="1"/>
</dbReference>
<evidence type="ECO:0000256" key="3">
    <source>
        <dbReference type="ARBA" id="ARBA00022729"/>
    </source>
</evidence>
<keyword evidence="4" id="KW-0378">Hydrolase</keyword>
<dbReference type="InterPro" id="IPR033121">
    <property type="entry name" value="PEPTIDASE_A1"/>
</dbReference>